<dbReference type="Gene3D" id="2.170.130.10">
    <property type="entry name" value="TonB-dependent receptor, plug domain"/>
    <property type="match status" value="1"/>
</dbReference>
<organism evidence="16 17">
    <name type="scientific">Tahibacter soli</name>
    <dbReference type="NCBI Taxonomy" id="2983605"/>
    <lineage>
        <taxon>Bacteria</taxon>
        <taxon>Pseudomonadati</taxon>
        <taxon>Pseudomonadota</taxon>
        <taxon>Gammaproteobacteria</taxon>
        <taxon>Lysobacterales</taxon>
        <taxon>Rhodanobacteraceae</taxon>
        <taxon>Tahibacter</taxon>
    </lineage>
</organism>
<name>A0A9X3YP24_9GAMM</name>
<evidence type="ECO:0000256" key="2">
    <source>
        <dbReference type="ARBA" id="ARBA00022448"/>
    </source>
</evidence>
<feature type="signal peptide" evidence="13">
    <location>
        <begin position="1"/>
        <end position="30"/>
    </location>
</feature>
<keyword evidence="16" id="KW-0675">Receptor</keyword>
<evidence type="ECO:0000256" key="11">
    <source>
        <dbReference type="RuleBase" id="RU003357"/>
    </source>
</evidence>
<dbReference type="AlphaFoldDB" id="A0A9X3YP24"/>
<comment type="caution">
    <text evidence="16">The sequence shown here is derived from an EMBL/GenBank/DDBJ whole genome shotgun (WGS) entry which is preliminary data.</text>
</comment>
<dbReference type="InterPro" id="IPR012910">
    <property type="entry name" value="Plug_dom"/>
</dbReference>
<accession>A0A9X3YP24</accession>
<evidence type="ECO:0000256" key="7">
    <source>
        <dbReference type="ARBA" id="ARBA00023136"/>
    </source>
</evidence>
<evidence type="ECO:0000256" key="6">
    <source>
        <dbReference type="ARBA" id="ARBA00023077"/>
    </source>
</evidence>
<dbReference type="InterPro" id="IPR010916">
    <property type="entry name" value="TonB_box_CS"/>
</dbReference>
<evidence type="ECO:0000256" key="5">
    <source>
        <dbReference type="ARBA" id="ARBA00022729"/>
    </source>
</evidence>
<dbReference type="PANTHER" id="PTHR47234:SF2">
    <property type="entry name" value="TONB-DEPENDENT RECEPTOR"/>
    <property type="match status" value="1"/>
</dbReference>
<gene>
    <name evidence="16" type="ORF">OD750_019975</name>
</gene>
<keyword evidence="8 9" id="KW-0998">Cell outer membrane</keyword>
<dbReference type="InterPro" id="IPR039426">
    <property type="entry name" value="TonB-dep_rcpt-like"/>
</dbReference>
<feature type="region of interest" description="Disordered" evidence="12">
    <location>
        <begin position="239"/>
        <end position="279"/>
    </location>
</feature>
<evidence type="ECO:0000256" key="3">
    <source>
        <dbReference type="ARBA" id="ARBA00022452"/>
    </source>
</evidence>
<dbReference type="PANTHER" id="PTHR47234">
    <property type="match status" value="1"/>
</dbReference>
<evidence type="ECO:0000256" key="13">
    <source>
        <dbReference type="SAM" id="SignalP"/>
    </source>
</evidence>
<dbReference type="Pfam" id="PF07715">
    <property type="entry name" value="Plug"/>
    <property type="match status" value="1"/>
</dbReference>
<evidence type="ECO:0000259" key="15">
    <source>
        <dbReference type="Pfam" id="PF07715"/>
    </source>
</evidence>
<keyword evidence="4 9" id="KW-0812">Transmembrane</keyword>
<dbReference type="SUPFAM" id="SSF56935">
    <property type="entry name" value="Porins"/>
    <property type="match status" value="1"/>
</dbReference>
<protein>
    <submittedName>
        <fullName evidence="16">TonB-dependent receptor</fullName>
    </submittedName>
</protein>
<evidence type="ECO:0000256" key="9">
    <source>
        <dbReference type="PROSITE-ProRule" id="PRU01360"/>
    </source>
</evidence>
<evidence type="ECO:0000256" key="1">
    <source>
        <dbReference type="ARBA" id="ARBA00004571"/>
    </source>
</evidence>
<dbReference type="GO" id="GO:0009279">
    <property type="term" value="C:cell outer membrane"/>
    <property type="evidence" value="ECO:0007669"/>
    <property type="project" value="UniProtKB-SubCell"/>
</dbReference>
<dbReference type="InterPro" id="IPR036942">
    <property type="entry name" value="Beta-barrel_TonB_sf"/>
</dbReference>
<feature type="short sequence motif" description="TonB box" evidence="10">
    <location>
        <begin position="44"/>
        <end position="50"/>
    </location>
</feature>
<dbReference type="RefSeq" id="WP_263540930.1">
    <property type="nucleotide sequence ID" value="NZ_JAOVZO020000019.1"/>
</dbReference>
<evidence type="ECO:0000313" key="16">
    <source>
        <dbReference type="EMBL" id="MDC8014830.1"/>
    </source>
</evidence>
<keyword evidence="2 9" id="KW-0813">Transport</keyword>
<keyword evidence="6 10" id="KW-0798">TonB box</keyword>
<evidence type="ECO:0000313" key="17">
    <source>
        <dbReference type="Proteomes" id="UP001139971"/>
    </source>
</evidence>
<feature type="chain" id="PRO_5040981534" evidence="13">
    <location>
        <begin position="31"/>
        <end position="967"/>
    </location>
</feature>
<evidence type="ECO:0000259" key="14">
    <source>
        <dbReference type="Pfam" id="PF00593"/>
    </source>
</evidence>
<dbReference type="PROSITE" id="PS52016">
    <property type="entry name" value="TONB_DEPENDENT_REC_3"/>
    <property type="match status" value="1"/>
</dbReference>
<evidence type="ECO:0000256" key="8">
    <source>
        <dbReference type="ARBA" id="ARBA00023237"/>
    </source>
</evidence>
<comment type="similarity">
    <text evidence="9 11">Belongs to the TonB-dependent receptor family.</text>
</comment>
<keyword evidence="3 9" id="KW-1134">Transmembrane beta strand</keyword>
<dbReference type="Pfam" id="PF00593">
    <property type="entry name" value="TonB_dep_Rec_b-barrel"/>
    <property type="match status" value="1"/>
</dbReference>
<keyword evidence="17" id="KW-1185">Reference proteome</keyword>
<evidence type="ECO:0000256" key="4">
    <source>
        <dbReference type="ARBA" id="ARBA00022692"/>
    </source>
</evidence>
<comment type="subcellular location">
    <subcellularLocation>
        <location evidence="1 9">Cell outer membrane</location>
        <topology evidence="1 9">Multi-pass membrane protein</topology>
    </subcellularLocation>
</comment>
<proteinExistence type="inferred from homology"/>
<dbReference type="Gene3D" id="2.40.170.20">
    <property type="entry name" value="TonB-dependent receptor, beta-barrel domain"/>
    <property type="match status" value="1"/>
</dbReference>
<keyword evidence="7 9" id="KW-0472">Membrane</keyword>
<dbReference type="EMBL" id="JAOVZO020000019">
    <property type="protein sequence ID" value="MDC8014830.1"/>
    <property type="molecule type" value="Genomic_DNA"/>
</dbReference>
<dbReference type="InterPro" id="IPR037066">
    <property type="entry name" value="Plug_dom_sf"/>
</dbReference>
<keyword evidence="5 13" id="KW-0732">Signal</keyword>
<reference evidence="16" key="1">
    <citation type="submission" date="2023-02" db="EMBL/GenBank/DDBJ databases">
        <title>Tahibacter soli sp. nov. isolated from soil.</title>
        <authorList>
            <person name="Baek J.H."/>
            <person name="Lee J.K."/>
            <person name="Choi D.G."/>
            <person name="Jeon C.O."/>
        </authorList>
    </citation>
    <scope>NUCLEOTIDE SEQUENCE</scope>
    <source>
        <strain evidence="16">BL</strain>
    </source>
</reference>
<dbReference type="Proteomes" id="UP001139971">
    <property type="component" value="Unassembled WGS sequence"/>
</dbReference>
<feature type="domain" description="TonB-dependent receptor-like beta-barrel" evidence="14">
    <location>
        <begin position="366"/>
        <end position="929"/>
    </location>
</feature>
<feature type="domain" description="TonB-dependent receptor plug" evidence="15">
    <location>
        <begin position="58"/>
        <end position="171"/>
    </location>
</feature>
<evidence type="ECO:0000256" key="12">
    <source>
        <dbReference type="SAM" id="MobiDB-lite"/>
    </source>
</evidence>
<dbReference type="PROSITE" id="PS00430">
    <property type="entry name" value="TONB_DEPENDENT_REC_1"/>
    <property type="match status" value="1"/>
</dbReference>
<sequence>MQTLLLRRAIRRALNASALAAVAIATTAPAQDAAAPADDRKLETIVVTGSRIRSVDIETAQPVVVIDRSEIEKSGLVSVADILNNITAAGGTGMTRSAVLVSNTFAGGSFVDIRGLGIQRVLVLVNGRRWVKDVEAGLTDLSTVPSSMIERIEVLKDGASAIYGSDAISAVVNIITRERFEGAEMNVFNSQYDDDDGKTQSYDFTIGSNNDRGSVIFNAAYTKQDPIWARDRPYSAYPLGSGRPNEGLSGTSDHGTFTRPGAGGTLSLNPGGDPRNLGDYHATTAADSFNANQQMMLQNAFEQNSVYVQGRYDLFDNVTFRSEVLYNQRESTVQVAGYPISSGNLGIVLSADSYYNPLGRWTDAGQNFRYVRPDGSVLSGPQDLRFFRRGVERPRVTRNTAQVFHFGGGFEGTFDVGKNLWNWDVNYNFNRNDGNVRGSGNIDLIKAQQALGPSFLDTDGVVRCGSPGNAIDGCVPWNVLAGVGGYTEEMMDGYYLYTHDRFGTRTTNYTANLTGDIVELPAGPLAFAAGYEYRNESGYVEPDYYSTTGNSSQLVAGGTSGGYTTKEYYAELSVPILRDVAFVKNLSLNVAERHSSYSNFGGTNNGKLSVLWNVNDDLLLRANYAEGFRAPAIGELFAGVGQSFDTFLDPCDTVFGAAAANPAVAANCRAAGLPADFRQRNNLGTPIASSAGAQSIGPFLSGSNANLGPETSTTRTAGFVYSPTWLEGFNMSIDWYKVRIENVVAGFSANQILNNCYIANSPEFCANFQRDANGQVANLNRQTTNFGWIETEGYDMSFTQRLPDTRFGDFLFNLSTVYVAKAENLADNFTGVSYTNGRYIGTPAWRTRANASVDWSYEDWGVTWTARYFSSIKEPCAFANSDDCTYPDYYAPDVLATPFNRLGALTFHDVSVRYKLPWKGQIQVGARNVFGKVGPITYAANGGNSQFVYNPQYDLGRVLFVQYQQKF</sequence>
<dbReference type="InterPro" id="IPR000531">
    <property type="entry name" value="Beta-barrel_TonB"/>
</dbReference>
<evidence type="ECO:0000256" key="10">
    <source>
        <dbReference type="PROSITE-ProRule" id="PRU10143"/>
    </source>
</evidence>